<dbReference type="OrthoDB" id="9904023at2"/>
<gene>
    <name evidence="2" type="ORF">SAMN04488511_11418</name>
</gene>
<dbReference type="Proteomes" id="UP000198836">
    <property type="component" value="Unassembled WGS sequence"/>
</dbReference>
<evidence type="ECO:0000313" key="2">
    <source>
        <dbReference type="EMBL" id="SFA54812.1"/>
    </source>
</evidence>
<accession>A0A1I0TSW0</accession>
<evidence type="ECO:0000256" key="1">
    <source>
        <dbReference type="SAM" id="MobiDB-lite"/>
    </source>
</evidence>
<reference evidence="3" key="1">
    <citation type="submission" date="2016-10" db="EMBL/GenBank/DDBJ databases">
        <authorList>
            <person name="Varghese N."/>
            <person name="Submissions S."/>
        </authorList>
    </citation>
    <scope>NUCLEOTIDE SEQUENCE [LARGE SCALE GENOMIC DNA]</scope>
    <source>
        <strain evidence="3">DSM 18130</strain>
    </source>
</reference>
<feature type="region of interest" description="Disordered" evidence="1">
    <location>
        <begin position="104"/>
        <end position="142"/>
    </location>
</feature>
<dbReference type="EMBL" id="FOJM01000014">
    <property type="protein sequence ID" value="SFA54812.1"/>
    <property type="molecule type" value="Genomic_DNA"/>
</dbReference>
<proteinExistence type="predicted"/>
<protein>
    <submittedName>
        <fullName evidence="2">Uncharacterized protein</fullName>
    </submittedName>
</protein>
<dbReference type="AlphaFoldDB" id="A0A1I0TSW0"/>
<feature type="compositionally biased region" description="Basic and acidic residues" evidence="1">
    <location>
        <begin position="117"/>
        <end position="136"/>
    </location>
</feature>
<dbReference type="RefSeq" id="WP_090985701.1">
    <property type="nucleotide sequence ID" value="NZ_FOJM01000014.1"/>
</dbReference>
<sequence length="142" mass="16562">MDLAQLYKKHDQDKQAYNELRDKIWSDVKQKHEQIISAFGSKDNLPQSYSKQIDKELNDFTKDWAIPHGVRYKAMSVQHQQQFEAIAGKSPALDGEEFQKSGFEKSLASTKAKQKSKQREKSPEKFVDFDKNKESMDLDLEY</sequence>
<keyword evidence="3" id="KW-1185">Reference proteome</keyword>
<dbReference type="STRING" id="332999.SAMN04488511_11418"/>
<name>A0A1I0TSW0_9SPHI</name>
<organism evidence="2 3">
    <name type="scientific">Pedobacter suwonensis</name>
    <dbReference type="NCBI Taxonomy" id="332999"/>
    <lineage>
        <taxon>Bacteria</taxon>
        <taxon>Pseudomonadati</taxon>
        <taxon>Bacteroidota</taxon>
        <taxon>Sphingobacteriia</taxon>
        <taxon>Sphingobacteriales</taxon>
        <taxon>Sphingobacteriaceae</taxon>
        <taxon>Pedobacter</taxon>
    </lineage>
</organism>
<evidence type="ECO:0000313" key="3">
    <source>
        <dbReference type="Proteomes" id="UP000198836"/>
    </source>
</evidence>